<protein>
    <submittedName>
        <fullName evidence="2">Uncharacterized protein</fullName>
    </submittedName>
</protein>
<dbReference type="EMBL" id="JBFXLS010000002">
    <property type="protein sequence ID" value="KAL2834291.1"/>
    <property type="molecule type" value="Genomic_DNA"/>
</dbReference>
<feature type="compositionally biased region" description="Low complexity" evidence="1">
    <location>
        <begin position="142"/>
        <end position="155"/>
    </location>
</feature>
<comment type="caution">
    <text evidence="2">The sequence shown here is derived from an EMBL/GenBank/DDBJ whole genome shotgun (WGS) entry which is preliminary data.</text>
</comment>
<evidence type="ECO:0000313" key="3">
    <source>
        <dbReference type="Proteomes" id="UP001610335"/>
    </source>
</evidence>
<dbReference type="Proteomes" id="UP001610335">
    <property type="component" value="Unassembled WGS sequence"/>
</dbReference>
<feature type="compositionally biased region" description="Polar residues" evidence="1">
    <location>
        <begin position="178"/>
        <end position="190"/>
    </location>
</feature>
<evidence type="ECO:0000256" key="1">
    <source>
        <dbReference type="SAM" id="MobiDB-lite"/>
    </source>
</evidence>
<reference evidence="2 3" key="1">
    <citation type="submission" date="2024-07" db="EMBL/GenBank/DDBJ databases">
        <title>Section-level genome sequencing and comparative genomics of Aspergillus sections Usti and Cavernicolus.</title>
        <authorList>
            <consortium name="Lawrence Berkeley National Laboratory"/>
            <person name="Nybo J.L."/>
            <person name="Vesth T.C."/>
            <person name="Theobald S."/>
            <person name="Frisvad J.C."/>
            <person name="Larsen T.O."/>
            <person name="Kjaerboelling I."/>
            <person name="Rothschild-Mancinelli K."/>
            <person name="Lyhne E.K."/>
            <person name="Kogle M.E."/>
            <person name="Barry K."/>
            <person name="Clum A."/>
            <person name="Na H."/>
            <person name="Ledsgaard L."/>
            <person name="Lin J."/>
            <person name="Lipzen A."/>
            <person name="Kuo A."/>
            <person name="Riley R."/>
            <person name="Mondo S."/>
            <person name="LaButti K."/>
            <person name="Haridas S."/>
            <person name="Pangalinan J."/>
            <person name="Salamov A.A."/>
            <person name="Simmons B.A."/>
            <person name="Magnuson J.K."/>
            <person name="Chen J."/>
            <person name="Drula E."/>
            <person name="Henrissat B."/>
            <person name="Wiebenga A."/>
            <person name="Lubbers R.J."/>
            <person name="Gomes A.C."/>
            <person name="Makela M.R."/>
            <person name="Stajich J."/>
            <person name="Grigoriev I.V."/>
            <person name="Mortensen U.H."/>
            <person name="De vries R.P."/>
            <person name="Baker S.E."/>
            <person name="Andersen M.R."/>
        </authorList>
    </citation>
    <scope>NUCLEOTIDE SEQUENCE [LARGE SCALE GENOMIC DNA]</scope>
    <source>
        <strain evidence="2 3">CBS 600.67</strain>
    </source>
</reference>
<organism evidence="2 3">
    <name type="scientific">Aspergillus cavernicola</name>
    <dbReference type="NCBI Taxonomy" id="176166"/>
    <lineage>
        <taxon>Eukaryota</taxon>
        <taxon>Fungi</taxon>
        <taxon>Dikarya</taxon>
        <taxon>Ascomycota</taxon>
        <taxon>Pezizomycotina</taxon>
        <taxon>Eurotiomycetes</taxon>
        <taxon>Eurotiomycetidae</taxon>
        <taxon>Eurotiales</taxon>
        <taxon>Aspergillaceae</taxon>
        <taxon>Aspergillus</taxon>
        <taxon>Aspergillus subgen. Nidulantes</taxon>
    </lineage>
</organism>
<accession>A0ABR4J2M8</accession>
<gene>
    <name evidence="2" type="ORF">BDW59DRAFT_137656</name>
</gene>
<proteinExistence type="predicted"/>
<dbReference type="PANTHER" id="PTHR39610">
    <property type="entry name" value="BZIP DOMAIN-CONTAINING PROTEIN-RELATED"/>
    <property type="match status" value="1"/>
</dbReference>
<name>A0ABR4J2M8_9EURO</name>
<feature type="region of interest" description="Disordered" evidence="1">
    <location>
        <begin position="1"/>
        <end position="56"/>
    </location>
</feature>
<sequence>MSPEIIQAPFSYPRSRPRAATDKTRATRTFSPPSSAMNPPTTSMCRSPDAVSQTSEVSDHVRARAASGSLRHPTPLSLSDIHSILEQEQEAMVNRLSRELSLLRHRTASITSTTSSTSATLNDPLDTLHISSYKPGLIYPTPSQRPRSSSSLSGSYFPVVQGSRAGGRSRRPSFASSQRSQSLVSVTSQPQERKRDPSVHVAHSLRFYSRRSSVSQRIPSGSGIGRLDETALSRKDVESLVHENEVLRRRIRDLELELSVQKNPAHKSSDQGS</sequence>
<keyword evidence="3" id="KW-1185">Reference proteome</keyword>
<evidence type="ECO:0000313" key="2">
    <source>
        <dbReference type="EMBL" id="KAL2834291.1"/>
    </source>
</evidence>
<dbReference type="PANTHER" id="PTHR39610:SF1">
    <property type="match status" value="1"/>
</dbReference>
<feature type="region of interest" description="Disordered" evidence="1">
    <location>
        <begin position="135"/>
        <end position="200"/>
    </location>
</feature>
<feature type="compositionally biased region" description="Polar residues" evidence="1">
    <location>
        <begin position="30"/>
        <end position="56"/>
    </location>
</feature>